<gene>
    <name evidence="2" type="ORF">CE91St12_19940</name>
</gene>
<protein>
    <recommendedName>
        <fullName evidence="4">Transmembrane protein</fullName>
    </recommendedName>
</protein>
<dbReference type="EMBL" id="BQNL01000001">
    <property type="protein sequence ID" value="GKH13784.1"/>
    <property type="molecule type" value="Genomic_DNA"/>
</dbReference>
<keyword evidence="1" id="KW-0472">Membrane</keyword>
<accession>A0AA37JSF3</accession>
<evidence type="ECO:0000256" key="1">
    <source>
        <dbReference type="SAM" id="Phobius"/>
    </source>
</evidence>
<comment type="caution">
    <text evidence="2">The sequence shown here is derived from an EMBL/GenBank/DDBJ whole genome shotgun (WGS) entry which is preliminary data.</text>
</comment>
<evidence type="ECO:0000313" key="3">
    <source>
        <dbReference type="Proteomes" id="UP001055048"/>
    </source>
</evidence>
<organism evidence="2 3">
    <name type="scientific">Bacteroides uniformis</name>
    <dbReference type="NCBI Taxonomy" id="820"/>
    <lineage>
        <taxon>Bacteria</taxon>
        <taxon>Pseudomonadati</taxon>
        <taxon>Bacteroidota</taxon>
        <taxon>Bacteroidia</taxon>
        <taxon>Bacteroidales</taxon>
        <taxon>Bacteroidaceae</taxon>
        <taxon>Bacteroides</taxon>
    </lineage>
</organism>
<keyword evidence="1" id="KW-0812">Transmembrane</keyword>
<evidence type="ECO:0008006" key="4">
    <source>
        <dbReference type="Google" id="ProtNLM"/>
    </source>
</evidence>
<feature type="transmembrane region" description="Helical" evidence="1">
    <location>
        <begin position="38"/>
        <end position="58"/>
    </location>
</feature>
<name>A0AA37JSF3_BACUN</name>
<keyword evidence="1" id="KW-1133">Transmembrane helix</keyword>
<sequence length="61" mass="6865">MLCDDGESTAGFSGHSTVFMDSSVYSCLILKGGNMETWFVYMLTANWLLMLFLILNVFDVE</sequence>
<dbReference type="AlphaFoldDB" id="A0AA37JSF3"/>
<dbReference type="Proteomes" id="UP001055048">
    <property type="component" value="Unassembled WGS sequence"/>
</dbReference>
<reference evidence="2" key="1">
    <citation type="submission" date="2022-01" db="EMBL/GenBank/DDBJ databases">
        <title>Novel bile acid biosynthetic pathways are enriched in the microbiome of centenarians.</title>
        <authorList>
            <person name="Sato Y."/>
            <person name="Atarashi K."/>
            <person name="Plichta R.D."/>
            <person name="Arai Y."/>
            <person name="Sasajima S."/>
            <person name="Kearney M.S."/>
            <person name="Suda W."/>
            <person name="Takeshita K."/>
            <person name="Sasaki T."/>
            <person name="Okamoto S."/>
            <person name="Skelly N.A."/>
            <person name="Okamura Y."/>
            <person name="Vlamakis H."/>
            <person name="Li Y."/>
            <person name="Tanoue T."/>
            <person name="Takei H."/>
            <person name="Nittono H."/>
            <person name="Narushima S."/>
            <person name="Irie J."/>
            <person name="Itoh H."/>
            <person name="Moriya K."/>
            <person name="Sugiura Y."/>
            <person name="Suematsu M."/>
            <person name="Moritoki N."/>
            <person name="Shibata S."/>
            <person name="Littman R.D."/>
            <person name="Fischbach A.M."/>
            <person name="Uwamino Y."/>
            <person name="Inoue T."/>
            <person name="Honda A."/>
            <person name="Hattori M."/>
            <person name="Murai T."/>
            <person name="Xavier J.R."/>
            <person name="Hirose N."/>
            <person name="Honda K."/>
        </authorList>
    </citation>
    <scope>NUCLEOTIDE SEQUENCE</scope>
    <source>
        <strain evidence="2">CE91-St12</strain>
    </source>
</reference>
<evidence type="ECO:0000313" key="2">
    <source>
        <dbReference type="EMBL" id="GKH13784.1"/>
    </source>
</evidence>
<proteinExistence type="predicted"/>